<sequence>MMGGGWWVVGGGDSGYFTLIKETNFRGTEISYFCKHVGRKEGRRDHEDSVQPSHSSHEQASTQQLIN</sequence>
<dbReference type="EMBL" id="CAKASE010000080">
    <property type="protein sequence ID" value="CAG9580851.1"/>
    <property type="molecule type" value="Genomic_DNA"/>
</dbReference>
<feature type="region of interest" description="Disordered" evidence="1">
    <location>
        <begin position="39"/>
        <end position="67"/>
    </location>
</feature>
<accession>A0A8J2R3P0</accession>
<name>A0A8J2R3P0_9NEOP</name>
<feature type="compositionally biased region" description="Polar residues" evidence="1">
    <location>
        <begin position="50"/>
        <end position="67"/>
    </location>
</feature>
<evidence type="ECO:0000313" key="2">
    <source>
        <dbReference type="EMBL" id="CAG9580851.1"/>
    </source>
</evidence>
<reference evidence="2" key="1">
    <citation type="submission" date="2021-09" db="EMBL/GenBank/DDBJ databases">
        <authorList>
            <person name="Martin H S."/>
        </authorList>
    </citation>
    <scope>NUCLEOTIDE SEQUENCE</scope>
</reference>
<keyword evidence="3" id="KW-1185">Reference proteome</keyword>
<feature type="compositionally biased region" description="Basic and acidic residues" evidence="1">
    <location>
        <begin position="39"/>
        <end position="49"/>
    </location>
</feature>
<proteinExistence type="predicted"/>
<dbReference type="AlphaFoldDB" id="A0A8J2R3P0"/>
<gene>
    <name evidence="2" type="ORF">DCHRY22_LOCUS13654</name>
</gene>
<evidence type="ECO:0000313" key="3">
    <source>
        <dbReference type="Proteomes" id="UP000789524"/>
    </source>
</evidence>
<organism evidence="2 3">
    <name type="scientific">Danaus chrysippus</name>
    <name type="common">African queen</name>
    <dbReference type="NCBI Taxonomy" id="151541"/>
    <lineage>
        <taxon>Eukaryota</taxon>
        <taxon>Metazoa</taxon>
        <taxon>Ecdysozoa</taxon>
        <taxon>Arthropoda</taxon>
        <taxon>Hexapoda</taxon>
        <taxon>Insecta</taxon>
        <taxon>Pterygota</taxon>
        <taxon>Neoptera</taxon>
        <taxon>Endopterygota</taxon>
        <taxon>Lepidoptera</taxon>
        <taxon>Glossata</taxon>
        <taxon>Ditrysia</taxon>
        <taxon>Papilionoidea</taxon>
        <taxon>Nymphalidae</taxon>
        <taxon>Danainae</taxon>
        <taxon>Danaini</taxon>
        <taxon>Danaina</taxon>
        <taxon>Danaus</taxon>
        <taxon>Anosia</taxon>
    </lineage>
</organism>
<evidence type="ECO:0000256" key="1">
    <source>
        <dbReference type="SAM" id="MobiDB-lite"/>
    </source>
</evidence>
<dbReference type="Proteomes" id="UP000789524">
    <property type="component" value="Unassembled WGS sequence"/>
</dbReference>
<protein>
    <submittedName>
        <fullName evidence="2">(African queen) hypothetical protein</fullName>
    </submittedName>
</protein>
<comment type="caution">
    <text evidence="2">The sequence shown here is derived from an EMBL/GenBank/DDBJ whole genome shotgun (WGS) entry which is preliminary data.</text>
</comment>